<evidence type="ECO:0000256" key="1">
    <source>
        <dbReference type="ARBA" id="ARBA00022617"/>
    </source>
</evidence>
<dbReference type="InterPro" id="IPR009056">
    <property type="entry name" value="Cyt_c-like_dom"/>
</dbReference>
<protein>
    <recommendedName>
        <fullName evidence="5">Cytochrome c domain-containing protein</fullName>
    </recommendedName>
</protein>
<keyword evidence="1" id="KW-0349">Heme</keyword>
<name>A0A3B0VRF4_9ZZZZ</name>
<keyword evidence="3" id="KW-0408">Iron</keyword>
<organism evidence="6">
    <name type="scientific">hydrothermal vent metagenome</name>
    <dbReference type="NCBI Taxonomy" id="652676"/>
    <lineage>
        <taxon>unclassified sequences</taxon>
        <taxon>metagenomes</taxon>
        <taxon>ecological metagenomes</taxon>
    </lineage>
</organism>
<dbReference type="Gene3D" id="1.10.760.10">
    <property type="entry name" value="Cytochrome c-like domain"/>
    <property type="match status" value="1"/>
</dbReference>
<dbReference type="GO" id="GO:0020037">
    <property type="term" value="F:heme binding"/>
    <property type="evidence" value="ECO:0007669"/>
    <property type="project" value="InterPro"/>
</dbReference>
<keyword evidence="2" id="KW-0479">Metal-binding</keyword>
<keyword evidence="4" id="KW-0812">Transmembrane</keyword>
<dbReference type="GO" id="GO:0046872">
    <property type="term" value="F:metal ion binding"/>
    <property type="evidence" value="ECO:0007669"/>
    <property type="project" value="UniProtKB-KW"/>
</dbReference>
<keyword evidence="4" id="KW-0472">Membrane</keyword>
<dbReference type="InterPro" id="IPR036909">
    <property type="entry name" value="Cyt_c-like_dom_sf"/>
</dbReference>
<feature type="domain" description="Cytochrome c" evidence="5">
    <location>
        <begin position="40"/>
        <end position="76"/>
    </location>
</feature>
<accession>A0A3B0VRF4</accession>
<gene>
    <name evidence="6" type="ORF">MNBD_CHLOROFLEXI01-2240</name>
</gene>
<feature type="non-terminal residue" evidence="6">
    <location>
        <position position="76"/>
    </location>
</feature>
<dbReference type="SUPFAM" id="SSF46626">
    <property type="entry name" value="Cytochrome c"/>
    <property type="match status" value="1"/>
</dbReference>
<reference evidence="6" key="1">
    <citation type="submission" date="2018-06" db="EMBL/GenBank/DDBJ databases">
        <authorList>
            <person name="Zhirakovskaya E."/>
        </authorList>
    </citation>
    <scope>NUCLEOTIDE SEQUENCE</scope>
</reference>
<evidence type="ECO:0000256" key="2">
    <source>
        <dbReference type="ARBA" id="ARBA00022723"/>
    </source>
</evidence>
<dbReference type="Pfam" id="PF00034">
    <property type="entry name" value="Cytochrom_C"/>
    <property type="match status" value="1"/>
</dbReference>
<sequence>MQVKVVIGTIAFMLTMIILGYAALREPERMEAFTGAREGRTIETGAKLYISNCASCHGVEAQAEVCEDASGNSIAC</sequence>
<feature type="transmembrane region" description="Helical" evidence="4">
    <location>
        <begin position="6"/>
        <end position="24"/>
    </location>
</feature>
<keyword evidence="4" id="KW-1133">Transmembrane helix</keyword>
<proteinExistence type="predicted"/>
<evidence type="ECO:0000259" key="5">
    <source>
        <dbReference type="PROSITE" id="PS51007"/>
    </source>
</evidence>
<dbReference type="GO" id="GO:0009055">
    <property type="term" value="F:electron transfer activity"/>
    <property type="evidence" value="ECO:0007669"/>
    <property type="project" value="InterPro"/>
</dbReference>
<dbReference type="EMBL" id="UOEU01000746">
    <property type="protein sequence ID" value="VAW39459.1"/>
    <property type="molecule type" value="Genomic_DNA"/>
</dbReference>
<evidence type="ECO:0000313" key="6">
    <source>
        <dbReference type="EMBL" id="VAW39459.1"/>
    </source>
</evidence>
<dbReference type="PROSITE" id="PS51007">
    <property type="entry name" value="CYTC"/>
    <property type="match status" value="1"/>
</dbReference>
<dbReference type="AlphaFoldDB" id="A0A3B0VRF4"/>
<evidence type="ECO:0000256" key="4">
    <source>
        <dbReference type="SAM" id="Phobius"/>
    </source>
</evidence>
<evidence type="ECO:0000256" key="3">
    <source>
        <dbReference type="ARBA" id="ARBA00023004"/>
    </source>
</evidence>